<gene>
    <name evidence="1" type="ORF">P7K49_038625</name>
</gene>
<evidence type="ECO:0000313" key="2">
    <source>
        <dbReference type="Proteomes" id="UP001266305"/>
    </source>
</evidence>
<organism evidence="1 2">
    <name type="scientific">Saguinus oedipus</name>
    <name type="common">Cotton-top tamarin</name>
    <name type="synonym">Oedipomidas oedipus</name>
    <dbReference type="NCBI Taxonomy" id="9490"/>
    <lineage>
        <taxon>Eukaryota</taxon>
        <taxon>Metazoa</taxon>
        <taxon>Chordata</taxon>
        <taxon>Craniata</taxon>
        <taxon>Vertebrata</taxon>
        <taxon>Euteleostomi</taxon>
        <taxon>Mammalia</taxon>
        <taxon>Eutheria</taxon>
        <taxon>Euarchontoglires</taxon>
        <taxon>Primates</taxon>
        <taxon>Haplorrhini</taxon>
        <taxon>Platyrrhini</taxon>
        <taxon>Cebidae</taxon>
        <taxon>Callitrichinae</taxon>
        <taxon>Saguinus</taxon>
    </lineage>
</organism>
<keyword evidence="2" id="KW-1185">Reference proteome</keyword>
<evidence type="ECO:0000313" key="1">
    <source>
        <dbReference type="EMBL" id="KAK2083389.1"/>
    </source>
</evidence>
<name>A0ABQ9TFA0_SAGOE</name>
<dbReference type="Proteomes" id="UP001266305">
    <property type="component" value="Unassembled WGS sequence"/>
</dbReference>
<proteinExistence type="predicted"/>
<reference evidence="1 2" key="1">
    <citation type="submission" date="2023-05" db="EMBL/GenBank/DDBJ databases">
        <title>B98-5 Cell Line De Novo Hybrid Assembly: An Optical Mapping Approach.</title>
        <authorList>
            <person name="Kananen K."/>
            <person name="Auerbach J.A."/>
            <person name="Kautto E."/>
            <person name="Blachly J.S."/>
        </authorList>
    </citation>
    <scope>NUCLEOTIDE SEQUENCE [LARGE SCALE GENOMIC DNA]</scope>
    <source>
        <strain evidence="1">B95-8</strain>
        <tissue evidence="1">Cell line</tissue>
    </source>
</reference>
<comment type="caution">
    <text evidence="1">The sequence shown here is derived from an EMBL/GenBank/DDBJ whole genome shotgun (WGS) entry which is preliminary data.</text>
</comment>
<accession>A0ABQ9TFA0</accession>
<dbReference type="EMBL" id="JASSZA010000023">
    <property type="protein sequence ID" value="KAK2083389.1"/>
    <property type="molecule type" value="Genomic_DNA"/>
</dbReference>
<sequence>MTRDQLGFGEEKEEEEEEEKEALMIILPLILGLDGVKRKKLEEEELQRNPVFRLVSGVHSRREPAFLRGCGPCLLMVDTLALLPHVPVEKCEGRVPYTHNSRDPSA</sequence>
<protein>
    <submittedName>
        <fullName evidence="1">Uncharacterized protein</fullName>
    </submittedName>
</protein>